<evidence type="ECO:0000259" key="1">
    <source>
        <dbReference type="Pfam" id="PF09346"/>
    </source>
</evidence>
<keyword evidence="4" id="KW-1185">Reference proteome</keyword>
<feature type="domain" description="Knr4/Smi1-like" evidence="1">
    <location>
        <begin position="26"/>
        <end position="128"/>
    </location>
</feature>
<reference evidence="2 4" key="1">
    <citation type="submission" date="2015-09" db="EMBL/GenBank/DDBJ databases">
        <authorList>
            <person name="Rodrigo-Torres L."/>
            <person name="Arahal D.R."/>
        </authorList>
    </citation>
    <scope>NUCLEOTIDE SEQUENCE [LARGE SCALE GENOMIC DNA]</scope>
    <source>
        <strain evidence="2 4">CECT 5118</strain>
    </source>
</reference>
<evidence type="ECO:0000313" key="4">
    <source>
        <dbReference type="Proteomes" id="UP000051086"/>
    </source>
</evidence>
<dbReference type="InterPro" id="IPR037883">
    <property type="entry name" value="Knr4/Smi1-like_sf"/>
</dbReference>
<dbReference type="InterPro" id="IPR018958">
    <property type="entry name" value="Knr4/Smi1-like_dom"/>
</dbReference>
<accession>A0A0P1FR21</accession>
<dbReference type="Pfam" id="PF09346">
    <property type="entry name" value="SMI1_KNR4"/>
    <property type="match status" value="1"/>
</dbReference>
<dbReference type="SUPFAM" id="SSF160631">
    <property type="entry name" value="SMI1/KNR4-like"/>
    <property type="match status" value="1"/>
</dbReference>
<proteinExistence type="predicted"/>
<evidence type="ECO:0000313" key="2">
    <source>
        <dbReference type="EMBL" id="CUH62517.1"/>
    </source>
</evidence>
<evidence type="ECO:0000313" key="5">
    <source>
        <dbReference type="Proteomes" id="UP000051887"/>
    </source>
</evidence>
<dbReference type="AlphaFoldDB" id="A0A0P1FR21"/>
<dbReference type="OrthoDB" id="7000280at2"/>
<dbReference type="Gene3D" id="3.40.1580.10">
    <property type="entry name" value="SMI1/KNR4-like"/>
    <property type="match status" value="1"/>
</dbReference>
<organism evidence="3 5">
    <name type="scientific">Thalassovita autumnalis</name>
    <dbReference type="NCBI Taxonomy" id="2072972"/>
    <lineage>
        <taxon>Bacteria</taxon>
        <taxon>Pseudomonadati</taxon>
        <taxon>Pseudomonadota</taxon>
        <taxon>Alphaproteobacteria</taxon>
        <taxon>Rhodobacterales</taxon>
        <taxon>Roseobacteraceae</taxon>
        <taxon>Thalassovita</taxon>
    </lineage>
</organism>
<evidence type="ECO:0000313" key="3">
    <source>
        <dbReference type="EMBL" id="CUH70312.1"/>
    </source>
</evidence>
<dbReference type="RefSeq" id="WP_082626106.1">
    <property type="nucleotide sequence ID" value="NZ_CYSB01000004.1"/>
</dbReference>
<dbReference type="Proteomes" id="UP000051887">
    <property type="component" value="Unassembled WGS sequence"/>
</dbReference>
<dbReference type="EMBL" id="CYSC01000003">
    <property type="protein sequence ID" value="CUH70312.1"/>
    <property type="molecule type" value="Genomic_DNA"/>
</dbReference>
<dbReference type="Proteomes" id="UP000051086">
    <property type="component" value="Unassembled WGS sequence"/>
</dbReference>
<gene>
    <name evidence="2" type="ORF">TL5118_00054</name>
    <name evidence="3" type="ORF">TL5120_00085</name>
</gene>
<name>A0A0P1FR21_9RHOB</name>
<reference evidence="3 5" key="2">
    <citation type="submission" date="2015-09" db="EMBL/GenBank/DDBJ databases">
        <authorList>
            <consortium name="Swine Surveillance"/>
        </authorList>
    </citation>
    <scope>NUCLEOTIDE SEQUENCE [LARGE SCALE GENOMIC DNA]</scope>
    <source>
        <strain evidence="3 5">5120</strain>
    </source>
</reference>
<dbReference type="EMBL" id="CYSB01000004">
    <property type="protein sequence ID" value="CUH62517.1"/>
    <property type="molecule type" value="Genomic_DNA"/>
</dbReference>
<protein>
    <submittedName>
        <fullName evidence="3">SMI1 / KNR4 family protein</fullName>
    </submittedName>
</protein>
<sequence length="135" mass="14491">MIEKKNWQTSPAAPAPALRKVASVSPFPLPESYLEFLSNSNGGEGALGVSPDWLILFPAEEVAEIEENATFHEFFKGYFVIGGSGGGDAIALTANTEGQVNVVAFDMTNIDLKESVVLLAPTFDALIEMLEDREA</sequence>